<evidence type="ECO:0000259" key="4">
    <source>
        <dbReference type="Pfam" id="PF14648"/>
    </source>
</evidence>
<dbReference type="AlphaFoldDB" id="A0A1S4EZ76"/>
<gene>
    <name evidence="5" type="ORF">AaeL_AAEL001581</name>
</gene>
<feature type="compositionally biased region" description="Basic and acidic residues" evidence="2">
    <location>
        <begin position="681"/>
        <end position="700"/>
    </location>
</feature>
<proteinExistence type="inferred from homology"/>
<evidence type="ECO:0000313" key="5">
    <source>
        <dbReference type="EMBL" id="EAT47294.1"/>
    </source>
</evidence>
<reference evidence="5" key="3">
    <citation type="submission" date="2012-09" db="EMBL/GenBank/DDBJ databases">
        <authorList>
            <consortium name="VectorBase"/>
        </authorList>
    </citation>
    <scope>NUCLEOTIDE SEQUENCE</scope>
    <source>
        <strain evidence="5">Liverpool</strain>
    </source>
</reference>
<evidence type="ECO:0000256" key="1">
    <source>
        <dbReference type="ARBA" id="ARBA00010319"/>
    </source>
</evidence>
<comment type="similarity">
    <text evidence="1">Belongs to the FAM91 family.</text>
</comment>
<feature type="region of interest" description="Disordered" evidence="2">
    <location>
        <begin position="681"/>
        <end position="713"/>
    </location>
</feature>
<dbReference type="OrthoDB" id="275996at2759"/>
<dbReference type="InterPro" id="IPR039199">
    <property type="entry name" value="FAM91"/>
</dbReference>
<dbReference type="OMA" id="HYESFPF"/>
<dbReference type="Proteomes" id="UP000682892">
    <property type="component" value="Chromosome 3"/>
</dbReference>
<dbReference type="Pfam" id="PF14648">
    <property type="entry name" value="FAM91_C"/>
    <property type="match status" value="1"/>
</dbReference>
<sequence length="895" mass="102285">MSPRNIVHVVEENIRGKVSWRNLPLELRKALHDNEKRYEKFILEYSLKNQLRYRGNLVHTTFGNEKLYYEKLIEENIKALHLFPYHLADIVAKGLRLTPFNYYIDMLVFLLNNDKNYDSLPNFTAADCLRVVGIGRNEYLTISSDLKTSSPKLFFKRNPYYLLPKFPRRIVIEPWWKVEVGYVLESDVQFLNQDELSVLDRLIDYGAQTAGALDYEVVHSLYRKGLIYLDVPISGEDKISIPPLQNFVMNRVSGDYFENLLYNVFVTADEQSTIADLSNILQVPLDTVKQATSLFCRLNFARRKQSSFTNNVEPHESWRNARRDQQQQQTGRTIFNYHSLLLSQESVESEQSERPADLTIGSLDSPSPAEESPGDYSNLSDAKPEEFRSPDAKRVGFVFDSTLTAFLMMGNLSPGLKTHAVTLFEVGKLCDEGMNDFLRELEKVSILDADGEGEVSRYFHHAIILRSTIVALKTVLNTELDLLRLESLEALDQKTRNRLLEKKYKFLIAAAPLSGVLSSPFTIPFFGQFYRTSTNSHIWSKLFYYHMGGYGPPSLLLTKGTVLTHLPRLFLGYGKLLITIVHTESFVLNSEKFASLNEHLKNGCVLIQGYGIKQPAEMHYEVFPFEAGNRGSEWFRHSAVRKLAKVLDLENSFGYMTFIRTGVPDYGCDNYDENVHLFKDHPKSSKERKHSDTSKPDCPKPKATRSDTISSITSIESDDASLIEDIRRIRDIYEGKVVPEPDLPEDDEPAVQATPVVDSQHFNPEPAPSPDHDLMQQLADASRNVDSDSDSRDRLGGNRKEEWTLLDVHFGIPLFDVDCNTSICQHVIKKLCSEDKIATIREVNSKMEHSYLKFISQCLYYEDESMELVKPGKLVPKPRINLAFENGKIITWNGK</sequence>
<reference evidence="5" key="2">
    <citation type="journal article" date="2007" name="Science">
        <title>Genome sequence of Aedes aegypti, a major arbovirus vector.</title>
        <authorList>
            <person name="Nene V."/>
            <person name="Wortman J.R."/>
            <person name="Lawson D."/>
            <person name="Haas B."/>
            <person name="Kodira C."/>
            <person name="Tu Z.J."/>
            <person name="Loftus B."/>
            <person name="Xi Z."/>
            <person name="Megy K."/>
            <person name="Grabherr M."/>
            <person name="Ren Q."/>
            <person name="Zdobnov E.M."/>
            <person name="Lobo N.F."/>
            <person name="Campbell K.S."/>
            <person name="Brown S.E."/>
            <person name="Bonaldo M.F."/>
            <person name="Zhu J."/>
            <person name="Sinkins S.P."/>
            <person name="Hogenkamp D.G."/>
            <person name="Amedeo P."/>
            <person name="Arensburger P."/>
            <person name="Atkinson P.W."/>
            <person name="Bidwell S."/>
            <person name="Biedler J."/>
            <person name="Birney E."/>
            <person name="Bruggner R.V."/>
            <person name="Costas J."/>
            <person name="Coy M.R."/>
            <person name="Crabtree J."/>
            <person name="Crawford M."/>
            <person name="Debruyn B."/>
            <person name="Decaprio D."/>
            <person name="Eiglmeier K."/>
            <person name="Eisenstadt E."/>
            <person name="El-Dorry H."/>
            <person name="Gelbart W.M."/>
            <person name="Gomes S.L."/>
            <person name="Hammond M."/>
            <person name="Hannick L.I."/>
            <person name="Hogan J.R."/>
            <person name="Holmes M.H."/>
            <person name="Jaffe D."/>
            <person name="Johnston J.S."/>
            <person name="Kennedy R.C."/>
            <person name="Koo H."/>
            <person name="Kravitz S."/>
            <person name="Kriventseva E.V."/>
            <person name="Kulp D."/>
            <person name="Labutti K."/>
            <person name="Lee E."/>
            <person name="Li S."/>
            <person name="Lovin D.D."/>
            <person name="Mao C."/>
            <person name="Mauceli E."/>
            <person name="Menck C.F."/>
            <person name="Miller J.R."/>
            <person name="Montgomery P."/>
            <person name="Mori A."/>
            <person name="Nascimento A.L."/>
            <person name="Naveira H.F."/>
            <person name="Nusbaum C."/>
            <person name="O'leary S."/>
            <person name="Orvis J."/>
            <person name="Pertea M."/>
            <person name="Quesneville H."/>
            <person name="Reidenbach K.R."/>
            <person name="Rogers Y.H."/>
            <person name="Roth C.W."/>
            <person name="Schneider J.R."/>
            <person name="Schatz M."/>
            <person name="Shumway M."/>
            <person name="Stanke M."/>
            <person name="Stinson E.O."/>
            <person name="Tubio J.M."/>
            <person name="Vanzee J.P."/>
            <person name="Verjovski-Almeida S."/>
            <person name="Werner D."/>
            <person name="White O."/>
            <person name="Wyder S."/>
            <person name="Zeng Q."/>
            <person name="Zhao Q."/>
            <person name="Zhao Y."/>
            <person name="Hill C.A."/>
            <person name="Raikhel A.S."/>
            <person name="Soares M.B."/>
            <person name="Knudson D.L."/>
            <person name="Lee N.H."/>
            <person name="Galagan J."/>
            <person name="Salzberg S.L."/>
            <person name="Paulsen I.T."/>
            <person name="Dimopoulos G."/>
            <person name="Collins F.H."/>
            <person name="Birren B."/>
            <person name="Fraser-Liggett C.M."/>
            <person name="Severson D.W."/>
        </authorList>
    </citation>
    <scope>NUCLEOTIDE SEQUENCE [LARGE SCALE GENOMIC DNA]</scope>
    <source>
        <strain evidence="5">Liverpool</strain>
    </source>
</reference>
<dbReference type="PANTHER" id="PTHR28441">
    <property type="entry name" value="PROTEIN FAM91A1"/>
    <property type="match status" value="1"/>
</dbReference>
<dbReference type="InterPro" id="IPR028091">
    <property type="entry name" value="FAM91_N_dom"/>
</dbReference>
<protein>
    <submittedName>
        <fullName evidence="5">AAEL001581-PA</fullName>
    </submittedName>
</protein>
<evidence type="ECO:0000313" key="6">
    <source>
        <dbReference type="Proteomes" id="UP000682892"/>
    </source>
</evidence>
<organism evidence="5 6">
    <name type="scientific">Aedes aegypti</name>
    <name type="common">Yellowfever mosquito</name>
    <name type="synonym">Culex aegypti</name>
    <dbReference type="NCBI Taxonomy" id="7159"/>
    <lineage>
        <taxon>Eukaryota</taxon>
        <taxon>Metazoa</taxon>
        <taxon>Ecdysozoa</taxon>
        <taxon>Arthropoda</taxon>
        <taxon>Hexapoda</taxon>
        <taxon>Insecta</taxon>
        <taxon>Pterygota</taxon>
        <taxon>Neoptera</taxon>
        <taxon>Endopterygota</taxon>
        <taxon>Diptera</taxon>
        <taxon>Nematocera</taxon>
        <taxon>Culicoidea</taxon>
        <taxon>Culicidae</taxon>
        <taxon>Culicinae</taxon>
        <taxon>Aedini</taxon>
        <taxon>Aedes</taxon>
        <taxon>Stegomyia</taxon>
    </lineage>
</organism>
<dbReference type="PANTHER" id="PTHR28441:SF2">
    <property type="entry name" value="PROTEIN FAM91A1"/>
    <property type="match status" value="1"/>
</dbReference>
<dbReference type="KEGG" id="aag:5571258"/>
<accession>A0A1S4EZ76</accession>
<evidence type="ECO:0000256" key="2">
    <source>
        <dbReference type="SAM" id="MobiDB-lite"/>
    </source>
</evidence>
<dbReference type="EMBL" id="CH477221">
    <property type="protein sequence ID" value="EAT47294.1"/>
    <property type="molecule type" value="Genomic_DNA"/>
</dbReference>
<dbReference type="Pfam" id="PF14647">
    <property type="entry name" value="FAM91_N"/>
    <property type="match status" value="1"/>
</dbReference>
<evidence type="ECO:0000259" key="3">
    <source>
        <dbReference type="Pfam" id="PF14647"/>
    </source>
</evidence>
<dbReference type="HOGENOM" id="CLU_126345_2_0_1"/>
<feature type="region of interest" description="Disordered" evidence="2">
    <location>
        <begin position="346"/>
        <end position="387"/>
    </location>
</feature>
<reference evidence="5" key="1">
    <citation type="submission" date="2005-10" db="EMBL/GenBank/DDBJ databases">
        <authorList>
            <person name="Loftus B.J."/>
            <person name="Nene V.M."/>
            <person name="Hannick L.I."/>
            <person name="Bidwell S."/>
            <person name="Haas B."/>
            <person name="Amedeo P."/>
            <person name="Orvis J."/>
            <person name="Wortman J.R."/>
            <person name="White O.R."/>
            <person name="Salzberg S."/>
            <person name="Shumway M."/>
            <person name="Koo H."/>
            <person name="Zhao Y."/>
            <person name="Holmes M."/>
            <person name="Miller J."/>
            <person name="Schatz M."/>
            <person name="Pop M."/>
            <person name="Pai G."/>
            <person name="Utterback T."/>
            <person name="Rogers Y.-H."/>
            <person name="Kravitz S."/>
            <person name="Fraser C.M."/>
        </authorList>
    </citation>
    <scope>NUCLEOTIDE SEQUENCE</scope>
    <source>
        <strain evidence="5">Liverpool</strain>
    </source>
</reference>
<feature type="domain" description="FAM91 N-terminal" evidence="3">
    <location>
        <begin position="14"/>
        <end position="319"/>
    </location>
</feature>
<name>A0A1S4EZ76_AEDAE</name>
<feature type="domain" description="FAM91 C-terminal" evidence="4">
    <location>
        <begin position="392"/>
        <end position="889"/>
    </location>
</feature>
<dbReference type="InterPro" id="IPR028097">
    <property type="entry name" value="FAM91_C_dom"/>
</dbReference>